<dbReference type="Proteomes" id="UP000189956">
    <property type="component" value="Unassembled WGS sequence"/>
</dbReference>
<accession>A0A1T4KX27</accession>
<feature type="region of interest" description="Disordered" evidence="1">
    <location>
        <begin position="1"/>
        <end position="60"/>
    </location>
</feature>
<reference evidence="2 3" key="1">
    <citation type="submission" date="2017-02" db="EMBL/GenBank/DDBJ databases">
        <authorList>
            <person name="Peterson S.W."/>
        </authorList>
    </citation>
    <scope>NUCLEOTIDE SEQUENCE [LARGE SCALE GENOMIC DNA]</scope>
    <source>
        <strain evidence="2 3">ATCC 700135</strain>
    </source>
</reference>
<name>A0A1T4KX27_PORCN</name>
<evidence type="ECO:0000313" key="2">
    <source>
        <dbReference type="EMBL" id="SJZ47002.1"/>
    </source>
</evidence>
<sequence length="60" mass="6477">MGNFFCLHRANPSSGARPEIESRSNAPPRVGPPSHSGNPTGQKKSLDSMTKVVKIDDESR</sequence>
<evidence type="ECO:0000313" key="3">
    <source>
        <dbReference type="Proteomes" id="UP000189956"/>
    </source>
</evidence>
<organism evidence="2 3">
    <name type="scientific">Porphyromonas cangingivalis</name>
    <dbReference type="NCBI Taxonomy" id="36874"/>
    <lineage>
        <taxon>Bacteria</taxon>
        <taxon>Pseudomonadati</taxon>
        <taxon>Bacteroidota</taxon>
        <taxon>Bacteroidia</taxon>
        <taxon>Bacteroidales</taxon>
        <taxon>Porphyromonadaceae</taxon>
        <taxon>Porphyromonas</taxon>
    </lineage>
</organism>
<protein>
    <submittedName>
        <fullName evidence="2">Uncharacterized protein</fullName>
    </submittedName>
</protein>
<proteinExistence type="predicted"/>
<dbReference type="EMBL" id="FUWL01000006">
    <property type="protein sequence ID" value="SJZ47002.1"/>
    <property type="molecule type" value="Genomic_DNA"/>
</dbReference>
<evidence type="ECO:0000256" key="1">
    <source>
        <dbReference type="SAM" id="MobiDB-lite"/>
    </source>
</evidence>
<dbReference type="AlphaFoldDB" id="A0A1T4KX27"/>
<gene>
    <name evidence="2" type="ORF">SAMN02745205_00894</name>
</gene>